<accession>A0A5Q0UG18</accession>
<proteinExistence type="inferred from homology"/>
<dbReference type="CDD" id="cd00293">
    <property type="entry name" value="USP-like"/>
    <property type="match status" value="1"/>
</dbReference>
<gene>
    <name evidence="3" type="ORF">LC1Nh_0610</name>
</gene>
<dbReference type="Gene3D" id="3.40.50.620">
    <property type="entry name" value="HUPs"/>
    <property type="match status" value="1"/>
</dbReference>
<dbReference type="PANTHER" id="PTHR46268">
    <property type="entry name" value="STRESS RESPONSE PROTEIN NHAX"/>
    <property type="match status" value="1"/>
</dbReference>
<dbReference type="SUPFAM" id="SSF52402">
    <property type="entry name" value="Adenine nucleotide alpha hydrolases-like"/>
    <property type="match status" value="1"/>
</dbReference>
<dbReference type="KEGG" id="ncon:LC1Nh_0610"/>
<dbReference type="PIRSF" id="PIRSF006276">
    <property type="entry name" value="UspA"/>
    <property type="match status" value="1"/>
</dbReference>
<evidence type="ECO:0000313" key="4">
    <source>
        <dbReference type="Proteomes" id="UP000377803"/>
    </source>
</evidence>
<dbReference type="PRINTS" id="PR01438">
    <property type="entry name" value="UNVRSLSTRESS"/>
</dbReference>
<dbReference type="InterPro" id="IPR006016">
    <property type="entry name" value="UspA"/>
</dbReference>
<name>A0A5Q0UG18_9ARCH</name>
<dbReference type="InterPro" id="IPR014729">
    <property type="entry name" value="Rossmann-like_a/b/a_fold"/>
</dbReference>
<dbReference type="Pfam" id="PF00582">
    <property type="entry name" value="Usp"/>
    <property type="match status" value="1"/>
</dbReference>
<dbReference type="AlphaFoldDB" id="A0A5Q0UG18"/>
<evidence type="ECO:0000259" key="2">
    <source>
        <dbReference type="Pfam" id="PF00582"/>
    </source>
</evidence>
<dbReference type="EMBL" id="CP040089">
    <property type="protein sequence ID" value="QGA80504.1"/>
    <property type="molecule type" value="Genomic_DNA"/>
</dbReference>
<evidence type="ECO:0000313" key="3">
    <source>
        <dbReference type="EMBL" id="QGA80504.1"/>
    </source>
</evidence>
<dbReference type="PANTHER" id="PTHR46268:SF6">
    <property type="entry name" value="UNIVERSAL STRESS PROTEIN UP12"/>
    <property type="match status" value="1"/>
</dbReference>
<sequence>MFFRGCVLVYRRILVTTDGSDGSLDAVDHARVLAEKFDAELYILYVVDVSAGPQSISDVVVESLREIGFKVTKEIQEELEDEGIQADAFVEYGSPGETILDFADERGVDLIIMSSHGRTGIDRFLLGSVTEKVIRNSKMPVLTVKYQD</sequence>
<keyword evidence="4" id="KW-1185">Reference proteome</keyword>
<comment type="similarity">
    <text evidence="1">Belongs to the universal stress protein A family.</text>
</comment>
<dbReference type="InterPro" id="IPR006015">
    <property type="entry name" value="Universal_stress_UspA"/>
</dbReference>
<dbReference type="Proteomes" id="UP000377803">
    <property type="component" value="Chromosome"/>
</dbReference>
<organism evidence="3 4">
    <name type="scientific">Candidatus Nanohalobium constans</name>
    <dbReference type="NCBI Taxonomy" id="2565781"/>
    <lineage>
        <taxon>Archaea</taxon>
        <taxon>Candidatus Nanohalarchaeota</taxon>
        <taxon>Candidatus Nanohalobia</taxon>
        <taxon>Candidatus Nanohalobiales</taxon>
        <taxon>Candidatus Nanohalobiaceae</taxon>
        <taxon>Candidatus Nanohalobium</taxon>
    </lineage>
</organism>
<protein>
    <submittedName>
        <fullName evidence="3">Universal stress protein UspA</fullName>
    </submittedName>
</protein>
<evidence type="ECO:0000256" key="1">
    <source>
        <dbReference type="ARBA" id="ARBA00008791"/>
    </source>
</evidence>
<reference evidence="4" key="1">
    <citation type="submission" date="2019-05" db="EMBL/GenBank/DDBJ databases">
        <title>Candidatus Nanohalobium constans, a novel model system to study the DPANN nano-sized archaea: genomic and physiological characterization of a nanoarchaeon co-cultured with its chitinotrophic host.</title>
        <authorList>
            <person name="La Cono V."/>
            <person name="Arcadi E."/>
            <person name="Crisafi F."/>
            <person name="Denaro R."/>
            <person name="La Spada G."/>
            <person name="Messina E."/>
            <person name="Smedile F."/>
            <person name="Toshchakov S.V."/>
            <person name="Shevchenko M.A."/>
            <person name="Golyshin P.N."/>
            <person name="Golyshina O.V."/>
            <person name="Ferrer M."/>
            <person name="Rohde M."/>
            <person name="Mushegian A."/>
            <person name="Sorokin D.Y."/>
            <person name="Giuliano L."/>
            <person name="Yakimov M.M."/>
        </authorList>
    </citation>
    <scope>NUCLEOTIDE SEQUENCE [LARGE SCALE GENOMIC DNA]</scope>
    <source>
        <strain evidence="4">LC1Nh</strain>
    </source>
</reference>
<feature type="domain" description="UspA" evidence="2">
    <location>
        <begin position="10"/>
        <end position="145"/>
    </location>
</feature>